<evidence type="ECO:0000256" key="6">
    <source>
        <dbReference type="ARBA" id="ARBA00022989"/>
    </source>
</evidence>
<dbReference type="AlphaFoldDB" id="A0AAX3MV95"/>
<accession>A0AAX3MV95</accession>
<dbReference type="GO" id="GO:0005886">
    <property type="term" value="C:plasma membrane"/>
    <property type="evidence" value="ECO:0007669"/>
    <property type="project" value="UniProtKB-SubCell"/>
</dbReference>
<feature type="transmembrane region" description="Helical" evidence="8">
    <location>
        <begin position="100"/>
        <end position="116"/>
    </location>
</feature>
<feature type="transmembrane region" description="Helical" evidence="8">
    <location>
        <begin position="254"/>
        <end position="274"/>
    </location>
</feature>
<comment type="similarity">
    <text evidence="2">Belongs to the major facilitator superfamily. TCR/Tet family.</text>
</comment>
<feature type="transmembrane region" description="Helical" evidence="8">
    <location>
        <begin position="48"/>
        <end position="66"/>
    </location>
</feature>
<dbReference type="CDD" id="cd17329">
    <property type="entry name" value="MFS_MdtH_MDR_like"/>
    <property type="match status" value="1"/>
</dbReference>
<dbReference type="GO" id="GO:0022857">
    <property type="term" value="F:transmembrane transporter activity"/>
    <property type="evidence" value="ECO:0007669"/>
    <property type="project" value="InterPro"/>
</dbReference>
<dbReference type="PANTHER" id="PTHR43414:SF1">
    <property type="entry name" value="PEPTIDE PERMEASE"/>
    <property type="match status" value="1"/>
</dbReference>
<evidence type="ECO:0000256" key="4">
    <source>
        <dbReference type="ARBA" id="ARBA00022475"/>
    </source>
</evidence>
<evidence type="ECO:0000313" key="10">
    <source>
        <dbReference type="EMBL" id="WDH81046.1"/>
    </source>
</evidence>
<dbReference type="PROSITE" id="PS50850">
    <property type="entry name" value="MFS"/>
    <property type="match status" value="1"/>
</dbReference>
<reference evidence="10" key="1">
    <citation type="submission" date="2023-02" db="EMBL/GenBank/DDBJ databases">
        <title>Pathogen: clinical or host-associated sample.</title>
        <authorList>
            <person name="Hergert J."/>
            <person name="Casey R."/>
            <person name="Wagner J."/>
            <person name="Young E.L."/>
            <person name="Oakeson K.F."/>
        </authorList>
    </citation>
    <scope>NUCLEOTIDE SEQUENCE</scope>
    <source>
        <strain evidence="10">2022CK-00830</strain>
    </source>
</reference>
<dbReference type="InterPro" id="IPR020846">
    <property type="entry name" value="MFS_dom"/>
</dbReference>
<evidence type="ECO:0000313" key="11">
    <source>
        <dbReference type="Proteomes" id="UP001220962"/>
    </source>
</evidence>
<evidence type="ECO:0000256" key="5">
    <source>
        <dbReference type="ARBA" id="ARBA00022692"/>
    </source>
</evidence>
<feature type="transmembrane region" description="Helical" evidence="8">
    <location>
        <begin position="164"/>
        <end position="185"/>
    </location>
</feature>
<feature type="transmembrane region" description="Helical" evidence="8">
    <location>
        <begin position="137"/>
        <end position="158"/>
    </location>
</feature>
<comment type="subcellular location">
    <subcellularLocation>
        <location evidence="1">Cell membrane</location>
        <topology evidence="1">Multi-pass membrane protein</topology>
    </subcellularLocation>
</comment>
<dbReference type="PRINTS" id="PR01035">
    <property type="entry name" value="TCRTETA"/>
</dbReference>
<name>A0AAX3MV95_9BACL</name>
<protein>
    <submittedName>
        <fullName evidence="10">MFS transporter</fullName>
    </submittedName>
</protein>
<dbReference type="Proteomes" id="UP001220962">
    <property type="component" value="Chromosome"/>
</dbReference>
<dbReference type="PANTHER" id="PTHR43414">
    <property type="entry name" value="MULTIDRUG RESISTANCE PROTEIN MDTG"/>
    <property type="match status" value="1"/>
</dbReference>
<evidence type="ECO:0000256" key="7">
    <source>
        <dbReference type="ARBA" id="ARBA00023136"/>
    </source>
</evidence>
<feature type="transmembrane region" description="Helical" evidence="8">
    <location>
        <begin position="78"/>
        <end position="94"/>
    </location>
</feature>
<feature type="transmembrane region" description="Helical" evidence="8">
    <location>
        <begin position="216"/>
        <end position="234"/>
    </location>
</feature>
<keyword evidence="4" id="KW-1003">Cell membrane</keyword>
<evidence type="ECO:0000256" key="2">
    <source>
        <dbReference type="ARBA" id="ARBA00007520"/>
    </source>
</evidence>
<keyword evidence="7 8" id="KW-0472">Membrane</keyword>
<dbReference type="InterPro" id="IPR001958">
    <property type="entry name" value="Tet-R_TetA/multi-R_MdtG-like"/>
</dbReference>
<dbReference type="PROSITE" id="PS00216">
    <property type="entry name" value="SUGAR_TRANSPORT_1"/>
    <property type="match status" value="1"/>
</dbReference>
<evidence type="ECO:0000256" key="8">
    <source>
        <dbReference type="SAM" id="Phobius"/>
    </source>
</evidence>
<evidence type="ECO:0000256" key="1">
    <source>
        <dbReference type="ARBA" id="ARBA00004651"/>
    </source>
</evidence>
<dbReference type="Pfam" id="PF07690">
    <property type="entry name" value="MFS_1"/>
    <property type="match status" value="1"/>
</dbReference>
<keyword evidence="6 8" id="KW-1133">Transmembrane helix</keyword>
<dbReference type="Gene3D" id="1.20.1250.20">
    <property type="entry name" value="MFS general substrate transporter like domains"/>
    <property type="match status" value="1"/>
</dbReference>
<keyword evidence="5 8" id="KW-0812">Transmembrane</keyword>
<dbReference type="EMBL" id="CP118101">
    <property type="protein sequence ID" value="WDH81046.1"/>
    <property type="molecule type" value="Genomic_DNA"/>
</dbReference>
<feature type="transmembrane region" description="Helical" evidence="8">
    <location>
        <begin position="283"/>
        <end position="303"/>
    </location>
</feature>
<evidence type="ECO:0000259" key="9">
    <source>
        <dbReference type="PROSITE" id="PS50850"/>
    </source>
</evidence>
<feature type="domain" description="Major facilitator superfamily (MFS) profile" evidence="9">
    <location>
        <begin position="11"/>
        <end position="399"/>
    </location>
</feature>
<dbReference type="InterPro" id="IPR005829">
    <property type="entry name" value="Sugar_transporter_CS"/>
</dbReference>
<feature type="transmembrane region" description="Helical" evidence="8">
    <location>
        <begin position="376"/>
        <end position="396"/>
    </location>
</feature>
<proteinExistence type="inferred from homology"/>
<feature type="transmembrane region" description="Helical" evidence="8">
    <location>
        <begin position="309"/>
        <end position="331"/>
    </location>
</feature>
<evidence type="ECO:0000256" key="3">
    <source>
        <dbReference type="ARBA" id="ARBA00022448"/>
    </source>
</evidence>
<gene>
    <name evidence="10" type="ORF">PUW23_16065</name>
</gene>
<sequence>MNSHLKQIHPLAWTIIIGTMFGRMATSMSIPFLSIYLIKSMEASPAEAGLVVAVSSLIGVFASFYGGYISDRIGRKKVLIFSIFSWALVFIGFALANQIWMFFVMNALNGLCRAVFEPTSRAMLSDITDPKNRLLIFNLRYAAINVGVVIGPLLGLQFGTSQSGAPFIAAGLVYILYGLVLIFQFGRRSDIDLGRAVTAQSVSLKEAFMVTSRDRTFMYVLIGSIFCVLGYGHFSSTLPQYLELSPSFENGAEMFTYMLSMNAVVVLIVQYPLVRWFKNFPPAVSLIVGNAFVASSLLVFGLFESRWMLLLGVVIFTIGEVLMFTLMDLLVDRIAKPELRGTYFGMIGFNNMGNVLAPVIGGWLLTSLSVDQPVMIFMPLALMTACGIPFLLLAHYKMRDRKMDQPADKQANVAS</sequence>
<dbReference type="RefSeq" id="WP_274358799.1">
    <property type="nucleotide sequence ID" value="NZ_CP118101.1"/>
</dbReference>
<dbReference type="SUPFAM" id="SSF103473">
    <property type="entry name" value="MFS general substrate transporter"/>
    <property type="match status" value="1"/>
</dbReference>
<keyword evidence="3" id="KW-0813">Transport</keyword>
<feature type="transmembrane region" description="Helical" evidence="8">
    <location>
        <begin position="343"/>
        <end position="364"/>
    </location>
</feature>
<dbReference type="InterPro" id="IPR036259">
    <property type="entry name" value="MFS_trans_sf"/>
</dbReference>
<organism evidence="10 11">
    <name type="scientific">Paenibacillus urinalis</name>
    <dbReference type="NCBI Taxonomy" id="521520"/>
    <lineage>
        <taxon>Bacteria</taxon>
        <taxon>Bacillati</taxon>
        <taxon>Bacillota</taxon>
        <taxon>Bacilli</taxon>
        <taxon>Bacillales</taxon>
        <taxon>Paenibacillaceae</taxon>
        <taxon>Paenibacillus</taxon>
    </lineage>
</organism>
<feature type="transmembrane region" description="Helical" evidence="8">
    <location>
        <begin position="12"/>
        <end position="36"/>
    </location>
</feature>
<dbReference type="InterPro" id="IPR011701">
    <property type="entry name" value="MFS"/>
</dbReference>